<dbReference type="SMART" id="SM00256">
    <property type="entry name" value="FBOX"/>
    <property type="match status" value="1"/>
</dbReference>
<dbReference type="PROSITE" id="PS50181">
    <property type="entry name" value="FBOX"/>
    <property type="match status" value="1"/>
</dbReference>
<name>A0A409YEI1_9AGAR</name>
<feature type="coiled-coil region" evidence="1">
    <location>
        <begin position="529"/>
        <end position="556"/>
    </location>
</feature>
<dbReference type="SUPFAM" id="SSF81383">
    <property type="entry name" value="F-box domain"/>
    <property type="match status" value="1"/>
</dbReference>
<accession>A0A409YEI1</accession>
<proteinExistence type="predicted"/>
<reference evidence="4 5" key="1">
    <citation type="journal article" date="2018" name="Evol. Lett.">
        <title>Horizontal gene cluster transfer increased hallucinogenic mushroom diversity.</title>
        <authorList>
            <person name="Reynolds H.T."/>
            <person name="Vijayakumar V."/>
            <person name="Gluck-Thaler E."/>
            <person name="Korotkin H.B."/>
            <person name="Matheny P.B."/>
            <person name="Slot J.C."/>
        </authorList>
    </citation>
    <scope>NUCLEOTIDE SEQUENCE [LARGE SCALE GENOMIC DNA]</scope>
    <source>
        <strain evidence="4 5">2629</strain>
    </source>
</reference>
<keyword evidence="1" id="KW-0175">Coiled coil</keyword>
<feature type="compositionally biased region" description="Basic residues" evidence="2">
    <location>
        <begin position="259"/>
        <end position="269"/>
    </location>
</feature>
<dbReference type="Proteomes" id="UP000284842">
    <property type="component" value="Unassembled WGS sequence"/>
</dbReference>
<dbReference type="CDD" id="cd09917">
    <property type="entry name" value="F-box_SF"/>
    <property type="match status" value="1"/>
</dbReference>
<feature type="domain" description="F-box" evidence="3">
    <location>
        <begin position="276"/>
        <end position="325"/>
    </location>
</feature>
<gene>
    <name evidence="4" type="ORF">CVT24_001903</name>
</gene>
<evidence type="ECO:0000256" key="1">
    <source>
        <dbReference type="SAM" id="Coils"/>
    </source>
</evidence>
<keyword evidence="5" id="KW-1185">Reference proteome</keyword>
<dbReference type="Pfam" id="PF00646">
    <property type="entry name" value="F-box"/>
    <property type="match status" value="1"/>
</dbReference>
<feature type="compositionally biased region" description="Acidic residues" evidence="2">
    <location>
        <begin position="230"/>
        <end position="240"/>
    </location>
</feature>
<evidence type="ECO:0000259" key="3">
    <source>
        <dbReference type="PROSITE" id="PS50181"/>
    </source>
</evidence>
<dbReference type="SUPFAM" id="SSF48452">
    <property type="entry name" value="TPR-like"/>
    <property type="match status" value="1"/>
</dbReference>
<evidence type="ECO:0000256" key="2">
    <source>
        <dbReference type="SAM" id="MobiDB-lite"/>
    </source>
</evidence>
<dbReference type="AlphaFoldDB" id="A0A409YEI1"/>
<evidence type="ECO:0000313" key="4">
    <source>
        <dbReference type="EMBL" id="PPR01429.1"/>
    </source>
</evidence>
<feature type="region of interest" description="Disordered" evidence="2">
    <location>
        <begin position="195"/>
        <end position="272"/>
    </location>
</feature>
<organism evidence="4 5">
    <name type="scientific">Panaeolus cyanescens</name>
    <dbReference type="NCBI Taxonomy" id="181874"/>
    <lineage>
        <taxon>Eukaryota</taxon>
        <taxon>Fungi</taxon>
        <taxon>Dikarya</taxon>
        <taxon>Basidiomycota</taxon>
        <taxon>Agaricomycotina</taxon>
        <taxon>Agaricomycetes</taxon>
        <taxon>Agaricomycetidae</taxon>
        <taxon>Agaricales</taxon>
        <taxon>Agaricineae</taxon>
        <taxon>Galeropsidaceae</taxon>
        <taxon>Panaeolus</taxon>
    </lineage>
</organism>
<dbReference type="OrthoDB" id="2823912at2759"/>
<dbReference type="EMBL" id="NHTK01001249">
    <property type="protein sequence ID" value="PPR01429.1"/>
    <property type="molecule type" value="Genomic_DNA"/>
</dbReference>
<dbReference type="Gene3D" id="1.20.1280.50">
    <property type="match status" value="1"/>
</dbReference>
<dbReference type="InParanoid" id="A0A409YEI1"/>
<protein>
    <recommendedName>
        <fullName evidence="3">F-box domain-containing protein</fullName>
    </recommendedName>
</protein>
<dbReference type="Gene3D" id="1.25.40.10">
    <property type="entry name" value="Tetratricopeptide repeat domain"/>
    <property type="match status" value="1"/>
</dbReference>
<sequence>MTDCIPNFTLPNGSLVSIFDAKVIDTFSFTPPASQRKAIRLMEALLDELRLDGSPKHLFALGVLLHGQDELLHRSPERRALVKHQVIDRTCWQLAQMLKYSTPTRIGEAVPHLTYIVDAYHRINPNDDKLDVIPWIFLGVALAHSGDHKRALETLQDALKKVHRAIQKPVKNLLWGRVHLAWLLRKEGRVQEAEEQEILARSTRSKQSQPKAPTPSQPEETVISKPESGNENEDREEEEESGKKRKRTAKADKEAPAPKKPKGKAKQSVKRKEQTGSAFLNLPFDIHLEISSWLGPVQLLNMARTCKDWHQLVASDEFVPVWKKLKIAELPDAPECPDDMIQPAYFELLLGRGCMKCRSKSTESVPLKMYHVWEARTRLCMKCVRSQWFDDNPFSVRSTNATNRALDSLSDYLPSVRIMTTHIHETYYSPAHIVDWRQEFELQKDEDKKKWIAAKKIECEKMKLHAKQCEDWTWSSASWKFEEEQIQHEEDERWRRIEEYIQDLGWGDELSRMANKKSHPRNAHPFKKLAKKRITNRVLEDNREALERHMKKSKELRLIEERDAIIEGRLMVFKDLYETAINKFLKPDEPRPRIGDVLRISYFWKPIMKTPIDEEMNMAGFKSLKSNIKSVIDKAFHKQEVAILELVKEGMGAEAYDPKTILGLATTVFRLDSDSSNPKSYNFHTSFGLMRTSMTQDPTLHTAPPYSRKVACRALGSLWLNAGEKKYIFDKQAHVLIGSILMLLGLDPKTTTVDDVCKLDPVFECLQCNCLGKGRLVMNWTHAVMHLKEMMDVAPGTHTDLGPSVFEALQGEDAVKAKAVLNEQKQRWLYSALVLPDSPPYFGKDTKVKPMTICKHCPDVYTARLDKMLWHLNTKHGIVIPADDDFKLTFQTDIEEYPKMECRMWPPRLPSIGFETDV</sequence>
<comment type="caution">
    <text evidence="4">The sequence shown here is derived from an EMBL/GenBank/DDBJ whole genome shotgun (WGS) entry which is preliminary data.</text>
</comment>
<dbReference type="InterPro" id="IPR036047">
    <property type="entry name" value="F-box-like_dom_sf"/>
</dbReference>
<dbReference type="InterPro" id="IPR001810">
    <property type="entry name" value="F-box_dom"/>
</dbReference>
<evidence type="ECO:0000313" key="5">
    <source>
        <dbReference type="Proteomes" id="UP000284842"/>
    </source>
</evidence>
<dbReference type="InterPro" id="IPR011990">
    <property type="entry name" value="TPR-like_helical_dom_sf"/>
</dbReference>